<dbReference type="Proteomes" id="UP001474421">
    <property type="component" value="Unassembled WGS sequence"/>
</dbReference>
<keyword evidence="2" id="KW-0963">Cytoplasm</keyword>
<dbReference type="GO" id="GO:0016301">
    <property type="term" value="F:kinase activity"/>
    <property type="evidence" value="ECO:0007669"/>
    <property type="project" value="UniProtKB-KW"/>
</dbReference>
<proteinExistence type="predicted"/>
<keyword evidence="3" id="KW-0393">Immunoglobulin domain</keyword>
<dbReference type="InterPro" id="IPR003598">
    <property type="entry name" value="Ig_sub2"/>
</dbReference>
<dbReference type="InterPro" id="IPR013783">
    <property type="entry name" value="Ig-like_fold"/>
</dbReference>
<evidence type="ECO:0000259" key="5">
    <source>
        <dbReference type="PROSITE" id="PS50835"/>
    </source>
</evidence>
<dbReference type="PROSITE" id="PS50835">
    <property type="entry name" value="IG_LIKE"/>
    <property type="match status" value="1"/>
</dbReference>
<dbReference type="SUPFAM" id="SSF48726">
    <property type="entry name" value="Immunoglobulin"/>
    <property type="match status" value="1"/>
</dbReference>
<evidence type="ECO:0000256" key="1">
    <source>
        <dbReference type="ARBA" id="ARBA00004496"/>
    </source>
</evidence>
<accession>A0AAW1C7J2</accession>
<sequence length="216" mass="23105">MQKAQEQNIFIHGTEEAGQTGRGPGRAPPSPAIPPKRAKVTAEHGGPAAPIFLQELKDTAVSIGHDFLLKVVVTGNPQPHLTWYKEKVPLASNKKVKKEEEEDYGSLQILNSKVADAGVYSCVAKNKHGEAISTATVTVTDMEGMDKVCVGGVIWEGAAISDPYLGRAVAALAMTTKLPKGEQAALLFQETQFFSSRTSDSYLAALQKSSVSLENQ</sequence>
<keyword evidence="6" id="KW-0418">Kinase</keyword>
<keyword evidence="6" id="KW-0808">Transferase</keyword>
<evidence type="ECO:0000313" key="6">
    <source>
        <dbReference type="EMBL" id="KAK9410424.1"/>
    </source>
</evidence>
<protein>
    <submittedName>
        <fullName evidence="6">Striated muscle preferentially expressed protein kinase</fullName>
    </submittedName>
</protein>
<comment type="subcellular location">
    <subcellularLocation>
        <location evidence="1">Cytoplasm</location>
    </subcellularLocation>
</comment>
<dbReference type="PANTHER" id="PTHR47633">
    <property type="entry name" value="IMMUNOGLOBULIN"/>
    <property type="match status" value="1"/>
</dbReference>
<dbReference type="InterPro" id="IPR007110">
    <property type="entry name" value="Ig-like_dom"/>
</dbReference>
<evidence type="ECO:0000256" key="2">
    <source>
        <dbReference type="ARBA" id="ARBA00022490"/>
    </source>
</evidence>
<reference evidence="6 7" key="1">
    <citation type="journal article" date="2024" name="Proc. Natl. Acad. Sci. U.S.A.">
        <title>The genetic regulatory architecture and epigenomic basis for age-related changes in rattlesnake venom.</title>
        <authorList>
            <person name="Hogan M.P."/>
            <person name="Holding M.L."/>
            <person name="Nystrom G.S."/>
            <person name="Colston T.J."/>
            <person name="Bartlett D.A."/>
            <person name="Mason A.J."/>
            <person name="Ellsworth S.A."/>
            <person name="Rautsaw R.M."/>
            <person name="Lawrence K.C."/>
            <person name="Strickland J.L."/>
            <person name="He B."/>
            <person name="Fraser P."/>
            <person name="Margres M.J."/>
            <person name="Gilbert D.M."/>
            <person name="Gibbs H.L."/>
            <person name="Parkinson C.L."/>
            <person name="Rokyta D.R."/>
        </authorList>
    </citation>
    <scope>NUCLEOTIDE SEQUENCE [LARGE SCALE GENOMIC DNA]</scope>
    <source>
        <strain evidence="6">DRR0105</strain>
    </source>
</reference>
<dbReference type="GO" id="GO:0005737">
    <property type="term" value="C:cytoplasm"/>
    <property type="evidence" value="ECO:0007669"/>
    <property type="project" value="UniProtKB-SubCell"/>
</dbReference>
<evidence type="ECO:0000256" key="4">
    <source>
        <dbReference type="SAM" id="MobiDB-lite"/>
    </source>
</evidence>
<dbReference type="InterPro" id="IPR036179">
    <property type="entry name" value="Ig-like_dom_sf"/>
</dbReference>
<gene>
    <name evidence="6" type="ORF">NXF25_001599</name>
</gene>
<dbReference type="SMART" id="SM00409">
    <property type="entry name" value="IG"/>
    <property type="match status" value="1"/>
</dbReference>
<dbReference type="Gene3D" id="2.60.40.10">
    <property type="entry name" value="Immunoglobulins"/>
    <property type="match status" value="1"/>
</dbReference>
<dbReference type="AlphaFoldDB" id="A0AAW1C7J2"/>
<dbReference type="InterPro" id="IPR013098">
    <property type="entry name" value="Ig_I-set"/>
</dbReference>
<feature type="region of interest" description="Disordered" evidence="4">
    <location>
        <begin position="1"/>
        <end position="42"/>
    </location>
</feature>
<dbReference type="Pfam" id="PF07679">
    <property type="entry name" value="I-set"/>
    <property type="match status" value="1"/>
</dbReference>
<keyword evidence="7" id="KW-1185">Reference proteome</keyword>
<dbReference type="InterPro" id="IPR003599">
    <property type="entry name" value="Ig_sub"/>
</dbReference>
<name>A0AAW1C7J2_CROAD</name>
<dbReference type="EMBL" id="JAOTOJ010000001">
    <property type="protein sequence ID" value="KAK9410424.1"/>
    <property type="molecule type" value="Genomic_DNA"/>
</dbReference>
<evidence type="ECO:0000256" key="3">
    <source>
        <dbReference type="ARBA" id="ARBA00023319"/>
    </source>
</evidence>
<feature type="domain" description="Ig-like" evidence="5">
    <location>
        <begin position="50"/>
        <end position="138"/>
    </location>
</feature>
<comment type="caution">
    <text evidence="6">The sequence shown here is derived from an EMBL/GenBank/DDBJ whole genome shotgun (WGS) entry which is preliminary data.</text>
</comment>
<organism evidence="6 7">
    <name type="scientific">Crotalus adamanteus</name>
    <name type="common">Eastern diamondback rattlesnake</name>
    <dbReference type="NCBI Taxonomy" id="8729"/>
    <lineage>
        <taxon>Eukaryota</taxon>
        <taxon>Metazoa</taxon>
        <taxon>Chordata</taxon>
        <taxon>Craniata</taxon>
        <taxon>Vertebrata</taxon>
        <taxon>Euteleostomi</taxon>
        <taxon>Lepidosauria</taxon>
        <taxon>Squamata</taxon>
        <taxon>Bifurcata</taxon>
        <taxon>Unidentata</taxon>
        <taxon>Episquamata</taxon>
        <taxon>Toxicofera</taxon>
        <taxon>Serpentes</taxon>
        <taxon>Colubroidea</taxon>
        <taxon>Viperidae</taxon>
        <taxon>Crotalinae</taxon>
        <taxon>Crotalus</taxon>
    </lineage>
</organism>
<dbReference type="PANTHER" id="PTHR47633:SF15">
    <property type="entry name" value="IG-LIKE DOMAIN-CONTAINING PROTEIN"/>
    <property type="match status" value="1"/>
</dbReference>
<evidence type="ECO:0000313" key="7">
    <source>
        <dbReference type="Proteomes" id="UP001474421"/>
    </source>
</evidence>
<dbReference type="SMART" id="SM00408">
    <property type="entry name" value="IGc2"/>
    <property type="match status" value="1"/>
</dbReference>
<dbReference type="FunFam" id="2.60.40.10:FF:000425">
    <property type="entry name" value="Myosin light chain kinase"/>
    <property type="match status" value="1"/>
</dbReference>